<proteinExistence type="predicted"/>
<comment type="caution">
    <text evidence="1">The sequence shown here is derived from an EMBL/GenBank/DDBJ whole genome shotgun (WGS) entry which is preliminary data.</text>
</comment>
<dbReference type="OrthoDB" id="10016625at2759"/>
<evidence type="ECO:0000313" key="1">
    <source>
        <dbReference type="EMBL" id="CAF0756514.1"/>
    </source>
</evidence>
<sequence length="572" mass="66292">MSSIRIKVQINDNKSVNKNSSRKSSPSVIKFIYVLNSPSTTTINALIHLLENYLIRQFSIKNIRIIQLMTDDGYILSNNDLCSIVLNDNDRIICYDMEQFVEDNYSTLDFNNLWSEIKQYDASDNREKTIQIGLNSLEKLFIRIYGNSDDYGLYIFNIFELIKIANEKSSNNIIGRVGNTQWFIEAKWEYDIKSDTNLFLIYNLKVGSSEQIWSNKLHLLLDESRMCIEKGEIICLSEINDDNILTEQQREYLNELATKIPPIKQVGPQIDVNKDADKKITKHECEGDSLVRMAYGARNTVTAYQESYSSEEGTFRQHFVITHINFSKKSGDKPILVTNLTVHYQKNDGSWCECEDIAIGSITLRDQEPCWLADLAFEIESDKLVSYGIKGWMRVPGKAGKDNFTRRRIHKNLPQPFKLKIILTDNSNKQSSLIVEQLNKPLDYDTSESFLKYNQSSINNLLGFIYADDCENDERIFMGIYLNKEYELVINSQNSYITLNRQVIRSMEYKAKQDNTPEILFDSIHHQYETQEKKAIALFDPENFILYAVRFEISTKTSKTEQTVLLPIEQIK</sequence>
<dbReference type="EMBL" id="CAJNOM010000005">
    <property type="protein sequence ID" value="CAF0756514.1"/>
    <property type="molecule type" value="Genomic_DNA"/>
</dbReference>
<protein>
    <submittedName>
        <fullName evidence="1">Uncharacterized protein</fullName>
    </submittedName>
</protein>
<evidence type="ECO:0000313" key="2">
    <source>
        <dbReference type="Proteomes" id="UP000663832"/>
    </source>
</evidence>
<accession>A0A813PN30</accession>
<organism evidence="1 2">
    <name type="scientific">Adineta steineri</name>
    <dbReference type="NCBI Taxonomy" id="433720"/>
    <lineage>
        <taxon>Eukaryota</taxon>
        <taxon>Metazoa</taxon>
        <taxon>Spiralia</taxon>
        <taxon>Gnathifera</taxon>
        <taxon>Rotifera</taxon>
        <taxon>Eurotatoria</taxon>
        <taxon>Bdelloidea</taxon>
        <taxon>Adinetida</taxon>
        <taxon>Adinetidae</taxon>
        <taxon>Adineta</taxon>
    </lineage>
</organism>
<dbReference type="AlphaFoldDB" id="A0A813PN30"/>
<keyword evidence="2" id="KW-1185">Reference proteome</keyword>
<name>A0A813PN30_9BILA</name>
<dbReference type="Proteomes" id="UP000663832">
    <property type="component" value="Unassembled WGS sequence"/>
</dbReference>
<reference evidence="1" key="1">
    <citation type="submission" date="2021-02" db="EMBL/GenBank/DDBJ databases">
        <authorList>
            <person name="Nowell W R."/>
        </authorList>
    </citation>
    <scope>NUCLEOTIDE SEQUENCE</scope>
</reference>
<gene>
    <name evidence="1" type="ORF">QVE165_LOCUS1809</name>
</gene>